<reference evidence="1 2" key="1">
    <citation type="submission" date="2012-06" db="EMBL/GenBank/DDBJ databases">
        <title>Finished chromosome of genome of Crinalium epipsammum PCC 9333.</title>
        <authorList>
            <consortium name="US DOE Joint Genome Institute"/>
            <person name="Gugger M."/>
            <person name="Coursin T."/>
            <person name="Rippka R."/>
            <person name="Tandeau De Marsac N."/>
            <person name="Huntemann M."/>
            <person name="Wei C.-L."/>
            <person name="Han J."/>
            <person name="Detter J.C."/>
            <person name="Han C."/>
            <person name="Tapia R."/>
            <person name="Davenport K."/>
            <person name="Daligault H."/>
            <person name="Erkkila T."/>
            <person name="Gu W."/>
            <person name="Munk A.C.C."/>
            <person name="Teshima H."/>
            <person name="Xu Y."/>
            <person name="Chain P."/>
            <person name="Chen A."/>
            <person name="Krypides N."/>
            <person name="Mavromatis K."/>
            <person name="Markowitz V."/>
            <person name="Szeto E."/>
            <person name="Ivanova N."/>
            <person name="Mikhailova N."/>
            <person name="Ovchinnikova G."/>
            <person name="Pagani I."/>
            <person name="Pati A."/>
            <person name="Goodwin L."/>
            <person name="Peters L."/>
            <person name="Pitluck S."/>
            <person name="Woyke T."/>
            <person name="Kerfeld C."/>
        </authorList>
    </citation>
    <scope>NUCLEOTIDE SEQUENCE [LARGE SCALE GENOMIC DNA]</scope>
    <source>
        <strain evidence="1 2">PCC 9333</strain>
    </source>
</reference>
<gene>
    <name evidence="1" type="ORF">Cri9333_0396</name>
</gene>
<keyword evidence="2" id="KW-1185">Reference proteome</keyword>
<name>K9VW23_9CYAN</name>
<dbReference type="STRING" id="1173022.Cri9333_0396"/>
<dbReference type="RefSeq" id="WP_015201511.1">
    <property type="nucleotide sequence ID" value="NC_019753.1"/>
</dbReference>
<organism evidence="1 2">
    <name type="scientific">Crinalium epipsammum PCC 9333</name>
    <dbReference type="NCBI Taxonomy" id="1173022"/>
    <lineage>
        <taxon>Bacteria</taxon>
        <taxon>Bacillati</taxon>
        <taxon>Cyanobacteriota</taxon>
        <taxon>Cyanophyceae</taxon>
        <taxon>Gomontiellales</taxon>
        <taxon>Gomontiellaceae</taxon>
        <taxon>Crinalium</taxon>
    </lineage>
</organism>
<protein>
    <submittedName>
        <fullName evidence="1">Uncharacterized protein</fullName>
    </submittedName>
</protein>
<proteinExistence type="predicted"/>
<dbReference type="EMBL" id="CP003620">
    <property type="protein sequence ID" value="AFZ11370.1"/>
    <property type="molecule type" value="Genomic_DNA"/>
</dbReference>
<sequence length="132" mass="14888">MQLTLRQWRTSTKDAVVMSALEIIKVIKAGSETETDTTTKSKSWWQEDFVTVEAEEDTDEVILTVSRSKALIGKINEKAIKQLNFGGYSVLRVSGELREYPTLYIPLSLDNQWQGVKTILENCNYKVTVVAG</sequence>
<dbReference type="Proteomes" id="UP000010472">
    <property type="component" value="Chromosome"/>
</dbReference>
<dbReference type="KEGG" id="cep:Cri9333_0396"/>
<evidence type="ECO:0000313" key="1">
    <source>
        <dbReference type="EMBL" id="AFZ11370.1"/>
    </source>
</evidence>
<accession>K9VW23</accession>
<dbReference type="AlphaFoldDB" id="K9VW23"/>
<evidence type="ECO:0000313" key="2">
    <source>
        <dbReference type="Proteomes" id="UP000010472"/>
    </source>
</evidence>
<dbReference type="HOGENOM" id="CLU_1913552_0_0_3"/>